<dbReference type="InterPro" id="IPR001932">
    <property type="entry name" value="PPM-type_phosphatase-like_dom"/>
</dbReference>
<dbReference type="AlphaFoldDB" id="W5SUT8"/>
<protein>
    <submittedName>
        <fullName evidence="3">Stage II sporulation protein E</fullName>
        <ecNumber evidence="3">3.1.3.16</ecNumber>
    </submittedName>
</protein>
<dbReference type="InterPro" id="IPR036457">
    <property type="entry name" value="PPM-type-like_dom_sf"/>
</dbReference>
<reference evidence="3" key="1">
    <citation type="submission" date="2013-04" db="EMBL/GenBank/DDBJ databases">
        <title>Comparative Genomics of Relapsing Fever Spirochetes.</title>
        <authorList>
            <person name="Schwan T.G."/>
            <person name="Raffel S.J."/>
            <person name="Porcella S.F."/>
            <person name="Martens C.A."/>
            <person name="Bruno D.P."/>
            <person name="Ricklefs S.M."/>
            <person name="Barbian K.B."/>
        </authorList>
    </citation>
    <scope>NUCLEOTIDE SEQUENCE [LARGE SCALE GENOMIC DNA]</scope>
    <source>
        <strain evidence="3">Co53</strain>
    </source>
</reference>
<name>W5SUT8_9SPIR</name>
<dbReference type="STRING" id="1313292.BCO_0062802"/>
<organism evidence="3 4">
    <name type="scientific">Borrelia coriaceae ATCC 43381</name>
    <dbReference type="NCBI Taxonomy" id="1408429"/>
    <lineage>
        <taxon>Bacteria</taxon>
        <taxon>Pseudomonadati</taxon>
        <taxon>Spirochaetota</taxon>
        <taxon>Spirochaetia</taxon>
        <taxon>Spirochaetales</taxon>
        <taxon>Borreliaceae</taxon>
        <taxon>Borrelia</taxon>
    </lineage>
</organism>
<accession>W5SUT8</accession>
<dbReference type="EC" id="3.1.3.16" evidence="3"/>
<dbReference type="HOGENOM" id="CLU_1233075_0_0_12"/>
<dbReference type="SUPFAM" id="SSF81606">
    <property type="entry name" value="PP2C-like"/>
    <property type="match status" value="1"/>
</dbReference>
<keyword evidence="4" id="KW-1185">Reference proteome</keyword>
<evidence type="ECO:0000256" key="1">
    <source>
        <dbReference type="ARBA" id="ARBA00022801"/>
    </source>
</evidence>
<evidence type="ECO:0000313" key="4">
    <source>
        <dbReference type="Proteomes" id="UP000019330"/>
    </source>
</evidence>
<dbReference type="Pfam" id="PF07228">
    <property type="entry name" value="SpoIIE"/>
    <property type="match status" value="1"/>
</dbReference>
<keyword evidence="1 3" id="KW-0378">Hydrolase</keyword>
<dbReference type="eggNOG" id="COG2208">
    <property type="taxonomic scope" value="Bacteria"/>
</dbReference>
<dbReference type="Gene3D" id="3.60.40.10">
    <property type="entry name" value="PPM-type phosphatase domain"/>
    <property type="match status" value="1"/>
</dbReference>
<dbReference type="GO" id="GO:0004722">
    <property type="term" value="F:protein serine/threonine phosphatase activity"/>
    <property type="evidence" value="ECO:0007669"/>
    <property type="project" value="UniProtKB-EC"/>
</dbReference>
<sequence length="224" mass="25975">MPKKMENEFFKSNWIFIPSKRFGGDFFSYHFVNDDNLIIYLIDVAGHGVTSALLSLSVSNVINSYVICNNNISPSEVLRYVNSYFFKFKRDLFITLWYVVLNVKTRRLKFATAGAPPAVVLSSQGNIYLKTRGSVLGIEEIYSCEENECLLSKFSHLLLFSDGVYEIENKQNIIMSIDDFYNILKESSCDLDDFVLVRLYEKMLNLSRYNVFRDDFSILEFILN</sequence>
<dbReference type="PANTHER" id="PTHR43156">
    <property type="entry name" value="STAGE II SPORULATION PROTEIN E-RELATED"/>
    <property type="match status" value="1"/>
</dbReference>
<proteinExistence type="predicted"/>
<dbReference type="Proteomes" id="UP000019330">
    <property type="component" value="Chromosome"/>
</dbReference>
<feature type="domain" description="PPM-type phosphatase" evidence="2">
    <location>
        <begin position="5"/>
        <end position="223"/>
    </location>
</feature>
<dbReference type="SMART" id="SM00331">
    <property type="entry name" value="PP2C_SIG"/>
    <property type="match status" value="1"/>
</dbReference>
<evidence type="ECO:0000313" key="3">
    <source>
        <dbReference type="EMBL" id="AHH10705.1"/>
    </source>
</evidence>
<gene>
    <name evidence="3" type="ORF">BCO_0062802</name>
</gene>
<dbReference type="PATRIC" id="fig|1313292.3.peg.556"/>
<dbReference type="InterPro" id="IPR052016">
    <property type="entry name" value="Bact_Sigma-Reg"/>
</dbReference>
<dbReference type="PANTHER" id="PTHR43156:SF2">
    <property type="entry name" value="STAGE II SPORULATION PROTEIN E"/>
    <property type="match status" value="1"/>
</dbReference>
<dbReference type="EMBL" id="CP005745">
    <property type="protein sequence ID" value="AHH10705.1"/>
    <property type="molecule type" value="Genomic_DNA"/>
</dbReference>
<dbReference type="RefSeq" id="WP_241766543.1">
    <property type="nucleotide sequence ID" value="NZ_CP005745.1"/>
</dbReference>
<evidence type="ECO:0000259" key="2">
    <source>
        <dbReference type="SMART" id="SM00331"/>
    </source>
</evidence>